<dbReference type="Proteomes" id="UP000009168">
    <property type="component" value="Unassembled WGS sequence"/>
</dbReference>
<protein>
    <submittedName>
        <fullName evidence="1">HIT zinc finger protein</fullName>
    </submittedName>
</protein>
<dbReference type="GeneID" id="24436966"/>
<evidence type="ECO:0000313" key="1">
    <source>
        <dbReference type="EMBL" id="EWS74594.1"/>
    </source>
</evidence>
<dbReference type="RefSeq" id="XP_012652816.1">
    <property type="nucleotide sequence ID" value="XM_012797362.1"/>
</dbReference>
<dbReference type="EMBL" id="GG662712">
    <property type="protein sequence ID" value="EWS74594.1"/>
    <property type="molecule type" value="Genomic_DNA"/>
</dbReference>
<accession>W7XK47</accession>
<evidence type="ECO:0000313" key="2">
    <source>
        <dbReference type="Proteomes" id="UP000009168"/>
    </source>
</evidence>
<proteinExistence type="predicted"/>
<keyword evidence="2" id="KW-1185">Reference proteome</keyword>
<gene>
    <name evidence="1" type="ORF">TTHERM_000043811</name>
</gene>
<reference evidence="2" key="1">
    <citation type="journal article" date="2006" name="PLoS Biol.">
        <title>Macronuclear genome sequence of the ciliate Tetrahymena thermophila, a model eukaryote.</title>
        <authorList>
            <person name="Eisen J.A."/>
            <person name="Coyne R.S."/>
            <person name="Wu M."/>
            <person name="Wu D."/>
            <person name="Thiagarajan M."/>
            <person name="Wortman J.R."/>
            <person name="Badger J.H."/>
            <person name="Ren Q."/>
            <person name="Amedeo P."/>
            <person name="Jones K.M."/>
            <person name="Tallon L.J."/>
            <person name="Delcher A.L."/>
            <person name="Salzberg S.L."/>
            <person name="Silva J.C."/>
            <person name="Haas B.J."/>
            <person name="Majoros W.H."/>
            <person name="Farzad M."/>
            <person name="Carlton J.M."/>
            <person name="Smith R.K. Jr."/>
            <person name="Garg J."/>
            <person name="Pearlman R.E."/>
            <person name="Karrer K.M."/>
            <person name="Sun L."/>
            <person name="Manning G."/>
            <person name="Elde N.C."/>
            <person name="Turkewitz A.P."/>
            <person name="Asai D.J."/>
            <person name="Wilkes D.E."/>
            <person name="Wang Y."/>
            <person name="Cai H."/>
            <person name="Collins K."/>
            <person name="Stewart B.A."/>
            <person name="Lee S.R."/>
            <person name="Wilamowska K."/>
            <person name="Weinberg Z."/>
            <person name="Ruzzo W.L."/>
            <person name="Wloga D."/>
            <person name="Gaertig J."/>
            <person name="Frankel J."/>
            <person name="Tsao C.-C."/>
            <person name="Gorovsky M.A."/>
            <person name="Keeling P.J."/>
            <person name="Waller R.F."/>
            <person name="Patron N.J."/>
            <person name="Cherry J.M."/>
            <person name="Stover N.A."/>
            <person name="Krieger C.J."/>
            <person name="del Toro C."/>
            <person name="Ryder H.F."/>
            <person name="Williamson S.C."/>
            <person name="Barbeau R.A."/>
            <person name="Hamilton E.P."/>
            <person name="Orias E."/>
        </authorList>
    </citation>
    <scope>NUCLEOTIDE SEQUENCE [LARGE SCALE GENOMIC DNA]</scope>
    <source>
        <strain evidence="2">SB210</strain>
    </source>
</reference>
<sequence length="321" mass="37758">MLLNTLYKFVSFINFLHKINQKIQIFQVSFNQLIDFSNVVINFDDLLQLFQIVFFSNLTDIAEQYNLHLNKLQKIQESSKVPLVYIEELSIFYCPIKEKGNILKAKKCGFKCGSEWFSFLEESLYLFQIGSASLYFKKKQVENSDVHDYFKILLDNEPVTEKLLSDESKIYEKLSVFYQVFSKIKFDQVYNSMMVFQVYTDIRQQGKFAQRVNQDLEIKQILNQINIGQKHLHSELQESKNETLTKLNNLAQNMPIFTIFNSQNDFQAQLCTYYLMIKDVNSSNLTGKDFSEINYLAEKIKLKMAIVDNSSISMIEFHHIK</sequence>
<dbReference type="InParanoid" id="W7XK47"/>
<dbReference type="KEGG" id="tet:TTHERM_000043811"/>
<dbReference type="AlphaFoldDB" id="W7XK47"/>
<organism evidence="1 2">
    <name type="scientific">Tetrahymena thermophila (strain SB210)</name>
    <dbReference type="NCBI Taxonomy" id="312017"/>
    <lineage>
        <taxon>Eukaryota</taxon>
        <taxon>Sar</taxon>
        <taxon>Alveolata</taxon>
        <taxon>Ciliophora</taxon>
        <taxon>Intramacronucleata</taxon>
        <taxon>Oligohymenophorea</taxon>
        <taxon>Hymenostomatida</taxon>
        <taxon>Tetrahymenina</taxon>
        <taxon>Tetrahymenidae</taxon>
        <taxon>Tetrahymena</taxon>
    </lineage>
</organism>
<name>W7XK47_TETTS</name>